<feature type="domain" description="UspA" evidence="3">
    <location>
        <begin position="1"/>
        <end position="146"/>
    </location>
</feature>
<feature type="region of interest" description="Disordered" evidence="2">
    <location>
        <begin position="148"/>
        <end position="168"/>
    </location>
</feature>
<dbReference type="Gene3D" id="3.40.50.620">
    <property type="entry name" value="HUPs"/>
    <property type="match status" value="1"/>
</dbReference>
<dbReference type="STRING" id="1770053.SAMN05216551_11013"/>
<dbReference type="Proteomes" id="UP000243719">
    <property type="component" value="Unassembled WGS sequence"/>
</dbReference>
<accession>A0A1H2PUC6</accession>
<protein>
    <submittedName>
        <fullName evidence="4">Nucleotide-binding universal stress protein, UspA family</fullName>
    </submittedName>
</protein>
<dbReference type="InterPro" id="IPR014729">
    <property type="entry name" value="Rossmann-like_a/b/a_fold"/>
</dbReference>
<evidence type="ECO:0000256" key="1">
    <source>
        <dbReference type="ARBA" id="ARBA00008791"/>
    </source>
</evidence>
<dbReference type="InterPro" id="IPR006015">
    <property type="entry name" value="Universal_stress_UspA"/>
</dbReference>
<dbReference type="SUPFAM" id="SSF52402">
    <property type="entry name" value="Adenine nucleotide alpha hydrolases-like"/>
    <property type="match status" value="1"/>
</dbReference>
<gene>
    <name evidence="4" type="ORF">SAMN05216551_11013</name>
</gene>
<dbReference type="PANTHER" id="PTHR46268:SF15">
    <property type="entry name" value="UNIVERSAL STRESS PROTEIN HP_0031"/>
    <property type="match status" value="1"/>
</dbReference>
<evidence type="ECO:0000313" key="4">
    <source>
        <dbReference type="EMBL" id="SDV49965.1"/>
    </source>
</evidence>
<name>A0A1H2PUC6_9BURK</name>
<dbReference type="EMBL" id="FNLO01000010">
    <property type="protein sequence ID" value="SDV49965.1"/>
    <property type="molecule type" value="Genomic_DNA"/>
</dbReference>
<dbReference type="CDD" id="cd00293">
    <property type="entry name" value="USP-like"/>
    <property type="match status" value="1"/>
</dbReference>
<dbReference type="RefSeq" id="WP_091910592.1">
    <property type="nucleotide sequence ID" value="NZ_FNLO01000010.1"/>
</dbReference>
<dbReference type="PRINTS" id="PR01438">
    <property type="entry name" value="UNVRSLSTRESS"/>
</dbReference>
<keyword evidence="5" id="KW-1185">Reference proteome</keyword>
<dbReference type="Pfam" id="PF00582">
    <property type="entry name" value="Usp"/>
    <property type="match status" value="1"/>
</dbReference>
<evidence type="ECO:0000259" key="3">
    <source>
        <dbReference type="Pfam" id="PF00582"/>
    </source>
</evidence>
<dbReference type="AlphaFoldDB" id="A0A1H2PUC6"/>
<sequence>MYSKILVAVDGSSTSQRALDEALKLASGGQCAVRALYVIDSPAMLFGVGFYDPSSLKDAFTEEGNVVTRAAQQRFAEAGVAGDTLIVDAQEVGNDVVGAISSAATQWGADLVVLGTHGRRGMQRALLGSIAEAFVRVAPTPVLLVRSEETDEGATRPATGAIPAAPAV</sequence>
<proteinExistence type="inferred from homology"/>
<evidence type="ECO:0000256" key="2">
    <source>
        <dbReference type="SAM" id="MobiDB-lite"/>
    </source>
</evidence>
<dbReference type="PANTHER" id="PTHR46268">
    <property type="entry name" value="STRESS RESPONSE PROTEIN NHAX"/>
    <property type="match status" value="1"/>
</dbReference>
<organism evidence="4 5">
    <name type="scientific">Chitinasiproducens palmae</name>
    <dbReference type="NCBI Taxonomy" id="1770053"/>
    <lineage>
        <taxon>Bacteria</taxon>
        <taxon>Pseudomonadati</taxon>
        <taxon>Pseudomonadota</taxon>
        <taxon>Betaproteobacteria</taxon>
        <taxon>Burkholderiales</taxon>
        <taxon>Burkholderiaceae</taxon>
        <taxon>Chitinasiproducens</taxon>
    </lineage>
</organism>
<reference evidence="5" key="1">
    <citation type="submission" date="2016-09" db="EMBL/GenBank/DDBJ databases">
        <authorList>
            <person name="Varghese N."/>
            <person name="Submissions S."/>
        </authorList>
    </citation>
    <scope>NUCLEOTIDE SEQUENCE [LARGE SCALE GENOMIC DNA]</scope>
    <source>
        <strain evidence="5">JS23</strain>
    </source>
</reference>
<comment type="similarity">
    <text evidence="1">Belongs to the universal stress protein A family.</text>
</comment>
<dbReference type="OrthoDB" id="8547832at2"/>
<evidence type="ECO:0000313" key="5">
    <source>
        <dbReference type="Proteomes" id="UP000243719"/>
    </source>
</evidence>
<dbReference type="InterPro" id="IPR006016">
    <property type="entry name" value="UspA"/>
</dbReference>